<proteinExistence type="predicted"/>
<dbReference type="RefSeq" id="WP_064095620.1">
    <property type="nucleotide sequence ID" value="NZ_JACSPT010000002.1"/>
</dbReference>
<protein>
    <recommendedName>
        <fullName evidence="3">Transposase</fullName>
    </recommendedName>
</protein>
<keyword evidence="2" id="KW-1185">Reference proteome</keyword>
<dbReference type="EMBL" id="JACSPT010000002">
    <property type="protein sequence ID" value="MBD8008100.1"/>
    <property type="molecule type" value="Genomic_DNA"/>
</dbReference>
<reference evidence="1 2" key="1">
    <citation type="submission" date="2020-08" db="EMBL/GenBank/DDBJ databases">
        <title>A Genomic Blueprint of the Chicken Gut Microbiome.</title>
        <authorList>
            <person name="Gilroy R."/>
            <person name="Ravi A."/>
            <person name="Getino M."/>
            <person name="Pursley I."/>
            <person name="Horton D.L."/>
            <person name="Alikhan N.-F."/>
            <person name="Baker D."/>
            <person name="Gharbi K."/>
            <person name="Hall N."/>
            <person name="Watson M."/>
            <person name="Adriaenssens E.M."/>
            <person name="Foster-Nyarko E."/>
            <person name="Jarju S."/>
            <person name="Secka A."/>
            <person name="Antonio M."/>
            <person name="Oren A."/>
            <person name="Chaudhuri R."/>
            <person name="La Ragione R.M."/>
            <person name="Hildebrand F."/>
            <person name="Pallen M.J."/>
        </authorList>
    </citation>
    <scope>NUCLEOTIDE SEQUENCE [LARGE SCALE GENOMIC DNA]</scope>
    <source>
        <strain evidence="1 2">Sa1BUA6</strain>
    </source>
</reference>
<comment type="caution">
    <text evidence="1">The sequence shown here is derived from an EMBL/GenBank/DDBJ whole genome shotgun (WGS) entry which is preliminary data.</text>
</comment>
<organism evidence="1 2">
    <name type="scientific">Acinetobacter pecorum</name>
    <dbReference type="NCBI Taxonomy" id="2762215"/>
    <lineage>
        <taxon>Bacteria</taxon>
        <taxon>Pseudomonadati</taxon>
        <taxon>Pseudomonadota</taxon>
        <taxon>Gammaproteobacteria</taxon>
        <taxon>Moraxellales</taxon>
        <taxon>Moraxellaceae</taxon>
        <taxon>Acinetobacter</taxon>
    </lineage>
</organism>
<evidence type="ECO:0000313" key="1">
    <source>
        <dbReference type="EMBL" id="MBD8008100.1"/>
    </source>
</evidence>
<accession>A0ABR8VTK8</accession>
<sequence length="66" mass="8040">MKIVSAPYTREHGFRALKRLHKVIILNQFIRSDLHKLYQAMLHLERYMERLNRKSSKSAFKRRKKA</sequence>
<dbReference type="Proteomes" id="UP000621930">
    <property type="component" value="Unassembled WGS sequence"/>
</dbReference>
<evidence type="ECO:0000313" key="2">
    <source>
        <dbReference type="Proteomes" id="UP000621930"/>
    </source>
</evidence>
<gene>
    <name evidence="1" type="ORF">H9629_01835</name>
</gene>
<evidence type="ECO:0008006" key="3">
    <source>
        <dbReference type="Google" id="ProtNLM"/>
    </source>
</evidence>
<name>A0ABR8VTK8_9GAMM</name>